<evidence type="ECO:0000313" key="3">
    <source>
        <dbReference type="Proteomes" id="UP001196565"/>
    </source>
</evidence>
<protein>
    <submittedName>
        <fullName evidence="2">Tripartite tricarboxylate transporter substrate binding protein</fullName>
    </submittedName>
</protein>
<dbReference type="InterPro" id="IPR005064">
    <property type="entry name" value="BUG"/>
</dbReference>
<dbReference type="PANTHER" id="PTHR42928:SF5">
    <property type="entry name" value="BLR1237 PROTEIN"/>
    <property type="match status" value="1"/>
</dbReference>
<dbReference type="EMBL" id="JAHYBZ010000005">
    <property type="protein sequence ID" value="MBW6399334.1"/>
    <property type="molecule type" value="Genomic_DNA"/>
</dbReference>
<comment type="caution">
    <text evidence="2">The sequence shown here is derived from an EMBL/GenBank/DDBJ whole genome shotgun (WGS) entry which is preliminary data.</text>
</comment>
<accession>A0ABS7ADT6</accession>
<organism evidence="2 3">
    <name type="scientific">Roseomonas alba</name>
    <dbReference type="NCBI Taxonomy" id="2846776"/>
    <lineage>
        <taxon>Bacteria</taxon>
        <taxon>Pseudomonadati</taxon>
        <taxon>Pseudomonadota</taxon>
        <taxon>Alphaproteobacteria</taxon>
        <taxon>Acetobacterales</taxon>
        <taxon>Roseomonadaceae</taxon>
        <taxon>Roseomonas</taxon>
    </lineage>
</organism>
<gene>
    <name evidence="2" type="ORF">KPL78_15850</name>
</gene>
<dbReference type="CDD" id="cd07012">
    <property type="entry name" value="PBP2_Bug_TTT"/>
    <property type="match status" value="1"/>
</dbReference>
<evidence type="ECO:0000313" key="2">
    <source>
        <dbReference type="EMBL" id="MBW6399334.1"/>
    </source>
</evidence>
<name>A0ABS7ADT6_9PROT</name>
<comment type="similarity">
    <text evidence="1">Belongs to the UPF0065 (bug) family.</text>
</comment>
<dbReference type="RefSeq" id="WP_219763942.1">
    <property type="nucleotide sequence ID" value="NZ_JAHYBZ010000005.1"/>
</dbReference>
<dbReference type="SUPFAM" id="SSF53850">
    <property type="entry name" value="Periplasmic binding protein-like II"/>
    <property type="match status" value="1"/>
</dbReference>
<proteinExistence type="inferred from homology"/>
<keyword evidence="3" id="KW-1185">Reference proteome</keyword>
<dbReference type="PANTHER" id="PTHR42928">
    <property type="entry name" value="TRICARBOXYLATE-BINDING PROTEIN"/>
    <property type="match status" value="1"/>
</dbReference>
<dbReference type="Pfam" id="PF03401">
    <property type="entry name" value="TctC"/>
    <property type="match status" value="1"/>
</dbReference>
<dbReference type="PIRSF" id="PIRSF017082">
    <property type="entry name" value="YflP"/>
    <property type="match status" value="1"/>
</dbReference>
<dbReference type="Proteomes" id="UP001196565">
    <property type="component" value="Unassembled WGS sequence"/>
</dbReference>
<reference evidence="2 3" key="1">
    <citation type="submission" date="2021-07" db="EMBL/GenBank/DDBJ databases">
        <authorList>
            <person name="So Y."/>
        </authorList>
    </citation>
    <scope>NUCLEOTIDE SEQUENCE [LARGE SCALE GENOMIC DNA]</scope>
    <source>
        <strain evidence="2 3">HJA6</strain>
    </source>
</reference>
<evidence type="ECO:0000256" key="1">
    <source>
        <dbReference type="ARBA" id="ARBA00006987"/>
    </source>
</evidence>
<dbReference type="Gene3D" id="3.40.190.150">
    <property type="entry name" value="Bordetella uptake gene, domain 1"/>
    <property type="match status" value="1"/>
</dbReference>
<dbReference type="InterPro" id="IPR042100">
    <property type="entry name" value="Bug_dom1"/>
</dbReference>
<sequence length="323" mass="35295">MPASSRRGLLAAAATLPAFRISRGHAQASLPDRPIRVICPWAPGGAFDAYLRGFVTIARRHFERTMVVENRPGASGSIGMAYAKNQPPDGTLICGATDASWRITMVQQVDYDPTRDFTYLAAMNNLALGWAVLRDSPIRDLKDLVERARAKPEGVTYAGSGTPANPPFGMKLLEHRAGIQFLFVPFPGAGPAANALMGRDVDVMYDTIGGIAGLLESGDVRLLATTAKERLARYPDVPTAREQGFDVEFDYASGFVAPRGMAPELADLITDRLKRSFDDPEHATLLARVHLTPWWRGRAAYEEYVATMLLEQPPLLRAMGVIR</sequence>
<dbReference type="Gene3D" id="3.40.190.10">
    <property type="entry name" value="Periplasmic binding protein-like II"/>
    <property type="match status" value="1"/>
</dbReference>